<organism evidence="1 2">
    <name type="scientific">Devosia riboflavina</name>
    <dbReference type="NCBI Taxonomy" id="46914"/>
    <lineage>
        <taxon>Bacteria</taxon>
        <taxon>Pseudomonadati</taxon>
        <taxon>Pseudomonadota</taxon>
        <taxon>Alphaproteobacteria</taxon>
        <taxon>Hyphomicrobiales</taxon>
        <taxon>Devosiaceae</taxon>
        <taxon>Devosia</taxon>
    </lineage>
</organism>
<name>A0A087LY27_9HYPH</name>
<accession>A0A087LY27</accession>
<sequence>MIDLLTKLPESALGILLAGATWFGFNYAVLADRALQRELVEPVQALCEEASIADTPAPVLGSGIGSLLGMPELDDLEARIIDSAMPEPLSRAQKLARCSCGALTTTKLRFDYAVHTASFRLIPATEAAALRERAAVSALSFCK</sequence>
<dbReference type="OrthoDB" id="8481119at2"/>
<evidence type="ECO:0000313" key="1">
    <source>
        <dbReference type="EMBL" id="KFL29530.1"/>
    </source>
</evidence>
<dbReference type="Proteomes" id="UP000028981">
    <property type="component" value="Unassembled WGS sequence"/>
</dbReference>
<dbReference type="RefSeq" id="WP_035086245.1">
    <property type="nucleotide sequence ID" value="NZ_JQGC01000024.1"/>
</dbReference>
<proteinExistence type="predicted"/>
<dbReference type="STRING" id="46914.JP75_20380"/>
<keyword evidence="2" id="KW-1185">Reference proteome</keyword>
<reference evidence="1 2" key="1">
    <citation type="submission" date="2014-08" db="EMBL/GenBank/DDBJ databases">
        <authorList>
            <person name="Hassan Y.I."/>
            <person name="Lepp D."/>
            <person name="Zhou T."/>
        </authorList>
    </citation>
    <scope>NUCLEOTIDE SEQUENCE [LARGE SCALE GENOMIC DNA]</scope>
    <source>
        <strain evidence="1 2">IFO13584</strain>
    </source>
</reference>
<dbReference type="AlphaFoldDB" id="A0A087LY27"/>
<comment type="caution">
    <text evidence="1">The sequence shown here is derived from an EMBL/GenBank/DDBJ whole genome shotgun (WGS) entry which is preliminary data.</text>
</comment>
<protein>
    <submittedName>
        <fullName evidence="1">Uncharacterized protein</fullName>
    </submittedName>
</protein>
<evidence type="ECO:0000313" key="2">
    <source>
        <dbReference type="Proteomes" id="UP000028981"/>
    </source>
</evidence>
<dbReference type="EMBL" id="JQGC01000024">
    <property type="protein sequence ID" value="KFL29530.1"/>
    <property type="molecule type" value="Genomic_DNA"/>
</dbReference>
<gene>
    <name evidence="1" type="ORF">JP75_20380</name>
</gene>